<dbReference type="CDD" id="cd05471">
    <property type="entry name" value="pepsin_like"/>
    <property type="match status" value="1"/>
</dbReference>
<protein>
    <recommendedName>
        <fullName evidence="3">Peptidase A1 domain-containing protein</fullName>
    </recommendedName>
</protein>
<proteinExistence type="inferred from homology"/>
<accession>A0A368G9W6</accession>
<dbReference type="AlphaFoldDB" id="A0A368G9W6"/>
<dbReference type="STRING" id="29170.A0A368G9W6"/>
<keyword evidence="2" id="KW-0732">Signal</keyword>
<keyword evidence="5" id="KW-1185">Reference proteome</keyword>
<dbReference type="PROSITE" id="PS51767">
    <property type="entry name" value="PEPTIDASE_A1"/>
    <property type="match status" value="1"/>
</dbReference>
<organism evidence="4 5">
    <name type="scientific">Ancylostoma caninum</name>
    <name type="common">Dog hookworm</name>
    <dbReference type="NCBI Taxonomy" id="29170"/>
    <lineage>
        <taxon>Eukaryota</taxon>
        <taxon>Metazoa</taxon>
        <taxon>Ecdysozoa</taxon>
        <taxon>Nematoda</taxon>
        <taxon>Chromadorea</taxon>
        <taxon>Rhabditida</taxon>
        <taxon>Rhabditina</taxon>
        <taxon>Rhabditomorpha</taxon>
        <taxon>Strongyloidea</taxon>
        <taxon>Ancylostomatidae</taxon>
        <taxon>Ancylostomatinae</taxon>
        <taxon>Ancylostoma</taxon>
    </lineage>
</organism>
<reference evidence="4 5" key="1">
    <citation type="submission" date="2014-10" db="EMBL/GenBank/DDBJ databases">
        <title>Draft genome of the hookworm Ancylostoma caninum.</title>
        <authorList>
            <person name="Mitreva M."/>
        </authorList>
    </citation>
    <scope>NUCLEOTIDE SEQUENCE [LARGE SCALE GENOMIC DNA]</scope>
    <source>
        <strain evidence="4 5">Baltimore</strain>
    </source>
</reference>
<dbReference type="InterPro" id="IPR001461">
    <property type="entry name" value="Aspartic_peptidase_A1"/>
</dbReference>
<dbReference type="OrthoDB" id="2747330at2759"/>
<feature type="domain" description="Peptidase A1" evidence="3">
    <location>
        <begin position="75"/>
        <end position="267"/>
    </location>
</feature>
<dbReference type="Proteomes" id="UP000252519">
    <property type="component" value="Unassembled WGS sequence"/>
</dbReference>
<sequence length="267" mass="30189">MQSTLLLLAFVGFATAAVYQMPLIKIDPPRIQMMRKGVWRDMVKQKNEARLKMKASTQAFGDNKQDVFNYHDVEYVGNITIGNPEQSFEVILDTCSADFWVPDVSCIPPRKIDGCEDAFCSPGVTCKIFCRNKNHCCNTPSRKYSCIGKHVYDPSKSGTYNQYPGEWKLKASYRSGRASGIYAKDTVRFGAAGKQNRLEVLDVVVGRATQISKTIKDVSIFASIRWRSRISLPINRHKCGCPAAFCSCTQRWHRQTDLHCSLETHSR</sequence>
<dbReference type="InterPro" id="IPR033121">
    <property type="entry name" value="PEPTIDASE_A1"/>
</dbReference>
<dbReference type="Gene3D" id="2.40.70.10">
    <property type="entry name" value="Acid Proteases"/>
    <property type="match status" value="1"/>
</dbReference>
<name>A0A368G9W6_ANCCA</name>
<feature type="signal peptide" evidence="2">
    <location>
        <begin position="1"/>
        <end position="16"/>
    </location>
</feature>
<gene>
    <name evidence="4" type="ORF">ANCCAN_13546</name>
</gene>
<evidence type="ECO:0000313" key="5">
    <source>
        <dbReference type="Proteomes" id="UP000252519"/>
    </source>
</evidence>
<dbReference type="InterPro" id="IPR021109">
    <property type="entry name" value="Peptidase_aspartic_dom_sf"/>
</dbReference>
<dbReference type="GO" id="GO:0006508">
    <property type="term" value="P:proteolysis"/>
    <property type="evidence" value="ECO:0007669"/>
    <property type="project" value="InterPro"/>
</dbReference>
<dbReference type="GO" id="GO:0004190">
    <property type="term" value="F:aspartic-type endopeptidase activity"/>
    <property type="evidence" value="ECO:0007669"/>
    <property type="project" value="InterPro"/>
</dbReference>
<evidence type="ECO:0000256" key="1">
    <source>
        <dbReference type="ARBA" id="ARBA00007447"/>
    </source>
</evidence>
<evidence type="ECO:0000256" key="2">
    <source>
        <dbReference type="SAM" id="SignalP"/>
    </source>
</evidence>
<dbReference type="InterPro" id="IPR034164">
    <property type="entry name" value="Pepsin-like_dom"/>
</dbReference>
<comment type="similarity">
    <text evidence="1">Belongs to the peptidase A1 family.</text>
</comment>
<comment type="caution">
    <text evidence="4">The sequence shown here is derived from an EMBL/GenBank/DDBJ whole genome shotgun (WGS) entry which is preliminary data.</text>
</comment>
<dbReference type="GO" id="GO:0005764">
    <property type="term" value="C:lysosome"/>
    <property type="evidence" value="ECO:0007669"/>
    <property type="project" value="TreeGrafter"/>
</dbReference>
<dbReference type="PANTHER" id="PTHR47966:SF45">
    <property type="entry name" value="PEPTIDASE A1 DOMAIN-CONTAINING PROTEIN"/>
    <property type="match status" value="1"/>
</dbReference>
<dbReference type="SUPFAM" id="SSF50630">
    <property type="entry name" value="Acid proteases"/>
    <property type="match status" value="1"/>
</dbReference>
<dbReference type="EMBL" id="JOJR01000282">
    <property type="protein sequence ID" value="RCN40488.1"/>
    <property type="molecule type" value="Genomic_DNA"/>
</dbReference>
<evidence type="ECO:0000313" key="4">
    <source>
        <dbReference type="EMBL" id="RCN40488.1"/>
    </source>
</evidence>
<evidence type="ECO:0000259" key="3">
    <source>
        <dbReference type="PROSITE" id="PS51767"/>
    </source>
</evidence>
<feature type="chain" id="PRO_5016802382" description="Peptidase A1 domain-containing protein" evidence="2">
    <location>
        <begin position="17"/>
        <end position="267"/>
    </location>
</feature>
<dbReference type="PANTHER" id="PTHR47966">
    <property type="entry name" value="BETA-SITE APP-CLEAVING ENZYME, ISOFORM A-RELATED"/>
    <property type="match status" value="1"/>
</dbReference>
<dbReference type="Pfam" id="PF00026">
    <property type="entry name" value="Asp"/>
    <property type="match status" value="1"/>
</dbReference>